<evidence type="ECO:0000313" key="3">
    <source>
        <dbReference type="Proteomes" id="UP001580407"/>
    </source>
</evidence>
<organism evidence="2 3">
    <name type="scientific">Paenibacillus terreus</name>
    <dbReference type="NCBI Taxonomy" id="1387834"/>
    <lineage>
        <taxon>Bacteria</taxon>
        <taxon>Bacillati</taxon>
        <taxon>Bacillota</taxon>
        <taxon>Bacilli</taxon>
        <taxon>Bacillales</taxon>
        <taxon>Paenibacillaceae</taxon>
        <taxon>Paenibacillus</taxon>
    </lineage>
</organism>
<dbReference type="InterPro" id="IPR008972">
    <property type="entry name" value="Cupredoxin"/>
</dbReference>
<reference evidence="2 3" key="1">
    <citation type="submission" date="2024-09" db="EMBL/GenBank/DDBJ databases">
        <authorList>
            <person name="Ruan L."/>
        </authorList>
    </citation>
    <scope>NUCLEOTIDE SEQUENCE [LARGE SCALE GENOMIC DNA]</scope>
    <source>
        <strain evidence="2 3">D33</strain>
    </source>
</reference>
<dbReference type="Proteomes" id="UP001580407">
    <property type="component" value="Unassembled WGS sequence"/>
</dbReference>
<comment type="caution">
    <text evidence="2">The sequence shown here is derived from an EMBL/GenBank/DDBJ whole genome shotgun (WGS) entry which is preliminary data.</text>
</comment>
<accession>A0ABV5BAG9</accession>
<evidence type="ECO:0000313" key="2">
    <source>
        <dbReference type="EMBL" id="MFB5682708.1"/>
    </source>
</evidence>
<protein>
    <submittedName>
        <fullName evidence="2">Multicopper oxidase domain-containing protein</fullName>
    </submittedName>
</protein>
<sequence>MEKPTVLTGKEINLTASVSNQEIAPGQTLPVWTFNNSVPGPQIRVTQGETIKVNLKNQLPEPVTIHWHGVPVPKRINITSHSIIVFQKKIRYNTAKKKRHHGAVTVIACLSSNCESAFLMRAHFLRLSLKGQTGGESRCIGIVKRFFPAFYPSCAAKYPQQADYHDGAARCAAHYRHHGAGGRKQQDIHGI</sequence>
<evidence type="ECO:0000259" key="1">
    <source>
        <dbReference type="Pfam" id="PF07732"/>
    </source>
</evidence>
<dbReference type="RefSeq" id="WP_375526452.1">
    <property type="nucleotide sequence ID" value="NZ_JBHILM010000019.1"/>
</dbReference>
<dbReference type="InterPro" id="IPR011707">
    <property type="entry name" value="Cu-oxidase-like_N"/>
</dbReference>
<keyword evidence="3" id="KW-1185">Reference proteome</keyword>
<dbReference type="Pfam" id="PF07732">
    <property type="entry name" value="Cu-oxidase_3"/>
    <property type="match status" value="1"/>
</dbReference>
<proteinExistence type="predicted"/>
<feature type="domain" description="Plastocyanin-like" evidence="1">
    <location>
        <begin position="23"/>
        <end position="98"/>
    </location>
</feature>
<dbReference type="EMBL" id="JBHILM010000019">
    <property type="protein sequence ID" value="MFB5682708.1"/>
    <property type="molecule type" value="Genomic_DNA"/>
</dbReference>
<dbReference type="SUPFAM" id="SSF49503">
    <property type="entry name" value="Cupredoxins"/>
    <property type="match status" value="1"/>
</dbReference>
<gene>
    <name evidence="2" type="ORF">ACE3NQ_17460</name>
</gene>
<name>A0ABV5BAG9_9BACL</name>
<dbReference type="Gene3D" id="2.60.40.420">
    <property type="entry name" value="Cupredoxins - blue copper proteins"/>
    <property type="match status" value="1"/>
</dbReference>